<sequence length="92" mass="10556">MNRIYIGDIPEIELDLIEDISSATVKKIKYKKPDGTIGEWAGTLVGTTKLKYQTITNDIDQSGNWQLQAYVEMSVWKGHGETTYFQVNELWE</sequence>
<organism evidence="1">
    <name type="scientific">marine sediment metagenome</name>
    <dbReference type="NCBI Taxonomy" id="412755"/>
    <lineage>
        <taxon>unclassified sequences</taxon>
        <taxon>metagenomes</taxon>
        <taxon>ecological metagenomes</taxon>
    </lineage>
</organism>
<evidence type="ECO:0008006" key="2">
    <source>
        <dbReference type="Google" id="ProtNLM"/>
    </source>
</evidence>
<evidence type="ECO:0000313" key="1">
    <source>
        <dbReference type="EMBL" id="GAG54861.1"/>
    </source>
</evidence>
<accession>X1A3Q7</accession>
<gene>
    <name evidence="1" type="ORF">S01H4_16426</name>
</gene>
<reference evidence="1" key="1">
    <citation type="journal article" date="2014" name="Front. Microbiol.">
        <title>High frequency of phylogenetically diverse reductive dehalogenase-homologous genes in deep subseafloor sedimentary metagenomes.</title>
        <authorList>
            <person name="Kawai M."/>
            <person name="Futagami T."/>
            <person name="Toyoda A."/>
            <person name="Takaki Y."/>
            <person name="Nishi S."/>
            <person name="Hori S."/>
            <person name="Arai W."/>
            <person name="Tsubouchi T."/>
            <person name="Morono Y."/>
            <person name="Uchiyama I."/>
            <person name="Ito T."/>
            <person name="Fujiyama A."/>
            <person name="Inagaki F."/>
            <person name="Takami H."/>
        </authorList>
    </citation>
    <scope>NUCLEOTIDE SEQUENCE</scope>
    <source>
        <strain evidence="1">Expedition CK06-06</strain>
    </source>
</reference>
<dbReference type="AlphaFoldDB" id="X1A3Q7"/>
<dbReference type="EMBL" id="BART01007205">
    <property type="protein sequence ID" value="GAG54861.1"/>
    <property type="molecule type" value="Genomic_DNA"/>
</dbReference>
<proteinExistence type="predicted"/>
<name>X1A3Q7_9ZZZZ</name>
<comment type="caution">
    <text evidence="1">The sequence shown here is derived from an EMBL/GenBank/DDBJ whole genome shotgun (WGS) entry which is preliminary data.</text>
</comment>
<protein>
    <recommendedName>
        <fullName evidence="2">Macroglobulin domain-containing protein</fullName>
    </recommendedName>
</protein>